<feature type="region of interest" description="Disordered" evidence="1">
    <location>
        <begin position="186"/>
        <end position="208"/>
    </location>
</feature>
<evidence type="ECO:0000313" key="4">
    <source>
        <dbReference type="EMBL" id="KAK7059128.1"/>
    </source>
</evidence>
<evidence type="ECO:0000313" key="5">
    <source>
        <dbReference type="Proteomes" id="UP001383192"/>
    </source>
</evidence>
<dbReference type="AlphaFoldDB" id="A0AAW0E173"/>
<dbReference type="EMBL" id="JAYKXP010000004">
    <property type="protein sequence ID" value="KAK7059128.1"/>
    <property type="molecule type" value="Genomic_DNA"/>
</dbReference>
<feature type="compositionally biased region" description="Low complexity" evidence="1">
    <location>
        <begin position="71"/>
        <end position="167"/>
    </location>
</feature>
<keyword evidence="2" id="KW-0812">Transmembrane</keyword>
<feature type="region of interest" description="Disordered" evidence="1">
    <location>
        <begin position="270"/>
        <end position="368"/>
    </location>
</feature>
<accession>A0AAW0E173</accession>
<proteinExistence type="predicted"/>
<name>A0AAW0E173_9AGAR</name>
<dbReference type="Proteomes" id="UP001383192">
    <property type="component" value="Unassembled WGS sequence"/>
</dbReference>
<feature type="transmembrane region" description="Helical" evidence="2">
    <location>
        <begin position="214"/>
        <end position="235"/>
    </location>
</feature>
<feature type="region of interest" description="Disordered" evidence="1">
    <location>
        <begin position="36"/>
        <end position="172"/>
    </location>
</feature>
<reference evidence="4 5" key="1">
    <citation type="submission" date="2024-01" db="EMBL/GenBank/DDBJ databases">
        <title>A draft genome for a cacao thread blight-causing isolate of Paramarasmius palmivorus.</title>
        <authorList>
            <person name="Baruah I.K."/>
            <person name="Bukari Y."/>
            <person name="Amoako-Attah I."/>
            <person name="Meinhardt L.W."/>
            <person name="Bailey B.A."/>
            <person name="Cohen S.P."/>
        </authorList>
    </citation>
    <scope>NUCLEOTIDE SEQUENCE [LARGE SCALE GENOMIC DNA]</scope>
    <source>
        <strain evidence="4 5">GH-12</strain>
    </source>
</reference>
<gene>
    <name evidence="4" type="ORF">VNI00_001754</name>
</gene>
<keyword evidence="2" id="KW-1133">Transmembrane helix</keyword>
<feature type="signal peptide" evidence="3">
    <location>
        <begin position="1"/>
        <end position="29"/>
    </location>
</feature>
<evidence type="ECO:0008006" key="6">
    <source>
        <dbReference type="Google" id="ProtNLM"/>
    </source>
</evidence>
<feature type="chain" id="PRO_5043776900" description="Mid2 domain-containing protein" evidence="3">
    <location>
        <begin position="30"/>
        <end position="368"/>
    </location>
</feature>
<feature type="compositionally biased region" description="Polar residues" evidence="1">
    <location>
        <begin position="186"/>
        <end position="197"/>
    </location>
</feature>
<organism evidence="4 5">
    <name type="scientific">Paramarasmius palmivorus</name>
    <dbReference type="NCBI Taxonomy" id="297713"/>
    <lineage>
        <taxon>Eukaryota</taxon>
        <taxon>Fungi</taxon>
        <taxon>Dikarya</taxon>
        <taxon>Basidiomycota</taxon>
        <taxon>Agaricomycotina</taxon>
        <taxon>Agaricomycetes</taxon>
        <taxon>Agaricomycetidae</taxon>
        <taxon>Agaricales</taxon>
        <taxon>Marasmiineae</taxon>
        <taxon>Marasmiaceae</taxon>
        <taxon>Paramarasmius</taxon>
    </lineage>
</organism>
<protein>
    <recommendedName>
        <fullName evidence="6">Mid2 domain-containing protein</fullName>
    </recommendedName>
</protein>
<keyword evidence="2" id="KW-0472">Membrane</keyword>
<evidence type="ECO:0000256" key="3">
    <source>
        <dbReference type="SAM" id="SignalP"/>
    </source>
</evidence>
<feature type="compositionally biased region" description="Low complexity" evidence="1">
    <location>
        <begin position="198"/>
        <end position="208"/>
    </location>
</feature>
<feature type="compositionally biased region" description="Polar residues" evidence="1">
    <location>
        <begin position="290"/>
        <end position="300"/>
    </location>
</feature>
<keyword evidence="5" id="KW-1185">Reference proteome</keyword>
<keyword evidence="3" id="KW-0732">Signal</keyword>
<sequence>MFASSTKKLTLTLVASIVLILLLSPVSEANDFHAARRSHGDLKRVIRKRSPQRGSILDDLAGDAEPETETPPVASGSAVPTSSSASSAPVSSLPVPSSSAVSAPVSISSIPSSSASSSSSVASASSSAPSSSSSSSSSSVSSAVTPSTSPSTTAAPATPTSAESAPSQEPDVVIITTNGTVRTKTATAENAAQTSDDASSAPSGATSKTAKTTALTVLIVVASSVGAVVIIWTIFRKWKLARSSKFDQRLQPIDWQPTDREDGIIPAHRRNNSDTSSFHSGHGHGGYGATSDQGHGSNNGHARLTPLPDHDFTAGSSNLAPVGGYADLARGPSPSPSMQQLARGPSLTRPTYDTGVPLHHQSPYGARY</sequence>
<evidence type="ECO:0000256" key="2">
    <source>
        <dbReference type="SAM" id="Phobius"/>
    </source>
</evidence>
<evidence type="ECO:0000256" key="1">
    <source>
        <dbReference type="SAM" id="MobiDB-lite"/>
    </source>
</evidence>
<comment type="caution">
    <text evidence="4">The sequence shown here is derived from an EMBL/GenBank/DDBJ whole genome shotgun (WGS) entry which is preliminary data.</text>
</comment>